<gene>
    <name evidence="2" type="ORF">A9D14_17490</name>
    <name evidence="3" type="ORF">H4O24_17135</name>
</gene>
<dbReference type="KEGG" id="cman:A9D14_17490"/>
<evidence type="ECO:0000313" key="5">
    <source>
        <dbReference type="Proteomes" id="UP000515297"/>
    </source>
</evidence>
<dbReference type="EMBL" id="CP060053">
    <property type="protein sequence ID" value="QNE06808.1"/>
    <property type="molecule type" value="Genomic_DNA"/>
</dbReference>
<dbReference type="STRING" id="450378.GCA_001661675_03515"/>
<keyword evidence="4" id="KW-1185">Reference proteome</keyword>
<feature type="domain" description="DUF2779" evidence="1">
    <location>
        <begin position="293"/>
        <end position="415"/>
    </location>
</feature>
<evidence type="ECO:0000313" key="2">
    <source>
        <dbReference type="EMBL" id="ARU18085.1"/>
    </source>
</evidence>
<dbReference type="RefSeq" id="WP_066850618.1">
    <property type="nucleotide sequence ID" value="NZ_CP019603.1"/>
</dbReference>
<geneLocation type="plasmid" evidence="4">
    <name>pcme4a9i</name>
</geneLocation>
<reference evidence="2 4" key="1">
    <citation type="submission" date="2017-01" db="EMBL/GenBank/DDBJ databases">
        <title>Complete genome sequence of esterase-producing bacterium Croceicoccus marinus E4A9.</title>
        <authorList>
            <person name="Wu Y.-H."/>
            <person name="Cheng H."/>
            <person name="Xu L."/>
            <person name="Huo Y.-Y."/>
            <person name="Wang C.-S."/>
            <person name="Xu X.-W."/>
        </authorList>
    </citation>
    <scope>NUCLEOTIDE SEQUENCE [LARGE SCALE GENOMIC DNA]</scope>
    <source>
        <strain evidence="2 4">E4A9</strain>
        <plasmid evidence="2">pCME4A9I</plasmid>
        <plasmid evidence="4">Plasmid pcme4a9i</plasmid>
    </source>
</reference>
<proteinExistence type="predicted"/>
<organism evidence="2 4">
    <name type="scientific">Croceicoccus marinus</name>
    <dbReference type="NCBI Taxonomy" id="450378"/>
    <lineage>
        <taxon>Bacteria</taxon>
        <taxon>Pseudomonadati</taxon>
        <taxon>Pseudomonadota</taxon>
        <taxon>Alphaproteobacteria</taxon>
        <taxon>Sphingomonadales</taxon>
        <taxon>Erythrobacteraceae</taxon>
        <taxon>Croceicoccus</taxon>
    </lineage>
</organism>
<reference evidence="3 5" key="2">
    <citation type="submission" date="2020-08" db="EMBL/GenBank/DDBJ databases">
        <authorList>
            <person name="Liu G."/>
            <person name="Sun C."/>
        </authorList>
    </citation>
    <scope>NUCLEOTIDE SEQUENCE [LARGE SCALE GENOMIC DNA]</scope>
    <source>
        <strain evidence="3 5">OT19</strain>
        <plasmid evidence="3 5">plas1</plasmid>
    </source>
</reference>
<dbReference type="InterPro" id="IPR021301">
    <property type="entry name" value="DUF2779"/>
</dbReference>
<dbReference type="Proteomes" id="UP000515297">
    <property type="component" value="Plasmid plas1"/>
</dbReference>
<accession>A0A1Z1FH49</accession>
<evidence type="ECO:0000259" key="1">
    <source>
        <dbReference type="Pfam" id="PF11074"/>
    </source>
</evidence>
<dbReference type="Pfam" id="PF11074">
    <property type="entry name" value="DUF2779"/>
    <property type="match status" value="1"/>
</dbReference>
<evidence type="ECO:0000313" key="3">
    <source>
        <dbReference type="EMBL" id="QNE06808.1"/>
    </source>
</evidence>
<dbReference type="EMBL" id="CP019603">
    <property type="protein sequence ID" value="ARU18085.1"/>
    <property type="molecule type" value="Genomic_DNA"/>
</dbReference>
<geneLocation type="plasmid" evidence="3 5">
    <name>plas1</name>
</geneLocation>
<dbReference type="OrthoDB" id="9783873at2"/>
<protein>
    <submittedName>
        <fullName evidence="3">DUF2779 domain-containing protein</fullName>
    </submittedName>
</protein>
<evidence type="ECO:0000313" key="4">
    <source>
        <dbReference type="Proteomes" id="UP000195807"/>
    </source>
</evidence>
<dbReference type="Proteomes" id="UP000195807">
    <property type="component" value="Plasmid pCME4A9I"/>
</dbReference>
<dbReference type="AlphaFoldDB" id="A0A1Z1FH49"/>
<sequence>MAGLSKSRIAAFEQCPRRLWLQVYRRELADWGEGTEALFAIGNEVGEAACALHPNGVMIEAEPDLAAALETTARLIAEDHPGPLFEATFMHRGVLVRVDVMERLPDGGWHVAEVKSSTAPKDYHVSDLATQVWVLQGCGIDVRSAAIRHVDNRFVLQVPGELDGLLRDADMLGKLGGIIADRDDVVRAAQAVLAREEPQTAPGDHCSSPHDCEFAAHCRRGEPLPPEWPVTVLPRGAGAAWQARGYDDLFDVPADRLSGVNAIVHAATVSGTPHHDRGGAAAEMMQWGWPRAWLDFETIAFAVPRWVGTRPYQQIPFQFSLRLEQEDGTMTHAEFLSTDGTDPRRACAEALIEQIPAGAAIIAYHAPFERSVLRYLAGCFPDLSAELQDMAERCADLLPITRRHWYHRDQRGSWSIKKVLPTMADLNYASLEVKDGGDAQGVYLEAIDPATDPDRRLLLREALLAYCERDTWAMVLVARRLLVESV</sequence>
<keyword evidence="2" id="KW-0614">Plasmid</keyword>
<geneLocation type="plasmid" evidence="2">
    <name>pCME4A9I</name>
</geneLocation>
<name>A0A1Z1FH49_9SPHN</name>